<sequence>MCGSDGNGVDYDDTCEWIVALAIGLWDLCYVKFLKAYINYFVSISEKLSSLFEVREFKDTLIMFQALYKSLWFPKGCIHGEIDIIGSTGGLLYYKREHGELKMINNFRHLKTFLLKTY</sequence>
<proteinExistence type="predicted"/>
<evidence type="ECO:0000313" key="2">
    <source>
        <dbReference type="Proteomes" id="UP000091820"/>
    </source>
</evidence>
<keyword evidence="2" id="KW-1185">Reference proteome</keyword>
<organism evidence="1 2">
    <name type="scientific">Glossina brevipalpis</name>
    <dbReference type="NCBI Taxonomy" id="37001"/>
    <lineage>
        <taxon>Eukaryota</taxon>
        <taxon>Metazoa</taxon>
        <taxon>Ecdysozoa</taxon>
        <taxon>Arthropoda</taxon>
        <taxon>Hexapoda</taxon>
        <taxon>Insecta</taxon>
        <taxon>Pterygota</taxon>
        <taxon>Neoptera</taxon>
        <taxon>Endopterygota</taxon>
        <taxon>Diptera</taxon>
        <taxon>Brachycera</taxon>
        <taxon>Muscomorpha</taxon>
        <taxon>Hippoboscoidea</taxon>
        <taxon>Glossinidae</taxon>
        <taxon>Glossina</taxon>
    </lineage>
</organism>
<accession>A0A1A9X1A5</accession>
<dbReference type="VEuPathDB" id="VectorBase:GBRI040552"/>
<evidence type="ECO:0000313" key="1">
    <source>
        <dbReference type="EnsemblMetazoa" id="GBRI040552-PA"/>
    </source>
</evidence>
<reference evidence="1" key="2">
    <citation type="submission" date="2020-05" db="UniProtKB">
        <authorList>
            <consortium name="EnsemblMetazoa"/>
        </authorList>
    </citation>
    <scope>IDENTIFICATION</scope>
    <source>
        <strain evidence="1">IAEA</strain>
    </source>
</reference>
<name>A0A1A9X1A5_9MUSC</name>
<dbReference type="AlphaFoldDB" id="A0A1A9X1A5"/>
<dbReference type="Proteomes" id="UP000091820">
    <property type="component" value="Unassembled WGS sequence"/>
</dbReference>
<dbReference type="EnsemblMetazoa" id="GBRI040552-RA">
    <property type="protein sequence ID" value="GBRI040552-PA"/>
    <property type="gene ID" value="GBRI040552"/>
</dbReference>
<reference evidence="2" key="1">
    <citation type="submission" date="2014-03" db="EMBL/GenBank/DDBJ databases">
        <authorList>
            <person name="Aksoy S."/>
            <person name="Warren W."/>
            <person name="Wilson R.K."/>
        </authorList>
    </citation>
    <scope>NUCLEOTIDE SEQUENCE [LARGE SCALE GENOMIC DNA]</scope>
    <source>
        <strain evidence="2">IAEA</strain>
    </source>
</reference>
<protein>
    <submittedName>
        <fullName evidence="1">Uncharacterized protein</fullName>
    </submittedName>
</protein>